<dbReference type="Proteomes" id="UP000253303">
    <property type="component" value="Unassembled WGS sequence"/>
</dbReference>
<name>A0A366M0K6_9ACTN</name>
<feature type="transmembrane region" description="Helical" evidence="7">
    <location>
        <begin position="172"/>
        <end position="192"/>
    </location>
</feature>
<dbReference type="OrthoDB" id="3864787at2"/>
<keyword evidence="3" id="KW-0547">Nucleotide-binding</keyword>
<evidence type="ECO:0000256" key="7">
    <source>
        <dbReference type="SAM" id="Phobius"/>
    </source>
</evidence>
<evidence type="ECO:0000313" key="11">
    <source>
        <dbReference type="Proteomes" id="UP000253303"/>
    </source>
</evidence>
<feature type="transmembrane region" description="Helical" evidence="7">
    <location>
        <begin position="144"/>
        <end position="166"/>
    </location>
</feature>
<evidence type="ECO:0000256" key="2">
    <source>
        <dbReference type="ARBA" id="ARBA00022692"/>
    </source>
</evidence>
<dbReference type="PROSITE" id="PS50893">
    <property type="entry name" value="ABC_TRANSPORTER_2"/>
    <property type="match status" value="1"/>
</dbReference>
<dbReference type="Pfam" id="PF00005">
    <property type="entry name" value="ABC_tran"/>
    <property type="match status" value="1"/>
</dbReference>
<dbReference type="PANTHER" id="PTHR43394:SF1">
    <property type="entry name" value="ATP-BINDING CASSETTE SUB-FAMILY B MEMBER 10, MITOCHONDRIAL"/>
    <property type="match status" value="1"/>
</dbReference>
<dbReference type="InterPro" id="IPR027417">
    <property type="entry name" value="P-loop_NTPase"/>
</dbReference>
<keyword evidence="2 7" id="KW-0812">Transmembrane</keyword>
<dbReference type="AlphaFoldDB" id="A0A366M0K6"/>
<dbReference type="InterPro" id="IPR003439">
    <property type="entry name" value="ABC_transporter-like_ATP-bd"/>
</dbReference>
<feature type="domain" description="ABC transmembrane type-1" evidence="9">
    <location>
        <begin position="35"/>
        <end position="317"/>
    </location>
</feature>
<dbReference type="InterPro" id="IPR039421">
    <property type="entry name" value="Type_1_exporter"/>
</dbReference>
<dbReference type="Gene3D" id="3.40.50.300">
    <property type="entry name" value="P-loop containing nucleotide triphosphate hydrolases"/>
    <property type="match status" value="1"/>
</dbReference>
<reference evidence="10 11" key="1">
    <citation type="submission" date="2018-06" db="EMBL/GenBank/DDBJ databases">
        <title>Sphaerisporangium craniellae sp. nov., isolated from a marine sponge in the South China Sea.</title>
        <authorList>
            <person name="Li L."/>
        </authorList>
    </citation>
    <scope>NUCLEOTIDE SEQUENCE [LARGE SCALE GENOMIC DNA]</scope>
    <source>
        <strain evidence="10 11">LHW63015</strain>
    </source>
</reference>
<evidence type="ECO:0000256" key="6">
    <source>
        <dbReference type="ARBA" id="ARBA00023136"/>
    </source>
</evidence>
<feature type="transmembrane region" description="Helical" evidence="7">
    <location>
        <begin position="31"/>
        <end position="54"/>
    </location>
</feature>
<dbReference type="PANTHER" id="PTHR43394">
    <property type="entry name" value="ATP-DEPENDENT PERMEASE MDL1, MITOCHONDRIAL"/>
    <property type="match status" value="1"/>
</dbReference>
<evidence type="ECO:0000313" key="10">
    <source>
        <dbReference type="EMBL" id="RBQ19149.1"/>
    </source>
</evidence>
<dbReference type="SUPFAM" id="SSF52540">
    <property type="entry name" value="P-loop containing nucleoside triphosphate hydrolases"/>
    <property type="match status" value="1"/>
</dbReference>
<dbReference type="PROSITE" id="PS00211">
    <property type="entry name" value="ABC_TRANSPORTER_1"/>
    <property type="match status" value="1"/>
</dbReference>
<dbReference type="GO" id="GO:0005524">
    <property type="term" value="F:ATP binding"/>
    <property type="evidence" value="ECO:0007669"/>
    <property type="project" value="UniProtKB-KW"/>
</dbReference>
<dbReference type="SMART" id="SM00382">
    <property type="entry name" value="AAA"/>
    <property type="match status" value="1"/>
</dbReference>
<evidence type="ECO:0000256" key="3">
    <source>
        <dbReference type="ARBA" id="ARBA00022741"/>
    </source>
</evidence>
<keyword evidence="6 7" id="KW-0472">Membrane</keyword>
<dbReference type="EMBL" id="QMEY01000005">
    <property type="protein sequence ID" value="RBQ19149.1"/>
    <property type="molecule type" value="Genomic_DNA"/>
</dbReference>
<evidence type="ECO:0000256" key="5">
    <source>
        <dbReference type="ARBA" id="ARBA00022989"/>
    </source>
</evidence>
<feature type="transmembrane region" description="Helical" evidence="7">
    <location>
        <begin position="288"/>
        <end position="308"/>
    </location>
</feature>
<keyword evidence="11" id="KW-1185">Reference proteome</keyword>
<comment type="caution">
    <text evidence="10">The sequence shown here is derived from an EMBL/GenBank/DDBJ whole genome shotgun (WGS) entry which is preliminary data.</text>
</comment>
<dbReference type="InterPro" id="IPR003593">
    <property type="entry name" value="AAA+_ATPase"/>
</dbReference>
<feature type="transmembrane region" description="Helical" evidence="7">
    <location>
        <begin position="258"/>
        <end position="282"/>
    </location>
</feature>
<dbReference type="RefSeq" id="WP_113981210.1">
    <property type="nucleotide sequence ID" value="NZ_QMEY01000005.1"/>
</dbReference>
<evidence type="ECO:0000259" key="8">
    <source>
        <dbReference type="PROSITE" id="PS50893"/>
    </source>
</evidence>
<sequence>MRTTRRPVQPANPPRTADGLRLLAGSVRHRAGPLVLALISGLAYQVALIAMPWFIENAVDQGIVNGGHDALWGWAAAVVAAGVLAALAEMALGWFSTVSGTLEGNRLYLALADRVAALDGRVLDRFGEGDLSMRGTRDVDLVRTWLMGFPSLVTGVAGFVLMVAAIVRLDPLLALVCLLCLPFLVFINTYWYPRRFGAASAALSAAHGGRADAVGELLSASVAVRGLGGEAALVRRHDARSAEVTAHTLTTARISANWAALSPFVPALAVGAGLAFGGLAVLRGTMSVGGIVAFTGWMGMLVMWVGVLTMRLGQLSQATTAARRLQELLLPAPGERAPGRTAELPGSGVLSAEGVGVLAGGRTVLPPTDLTVRPGELVAVTGPMASGKTTLLRVLGHLTHPQRGTVRFGGVPLDDADPAQVHRRIGFVPQRPVTLSGTIADNLRLGADHTDDDLHAALHVAALDDHIRSLPGGLGTEVGEGGTTLSGGQLQRLALARALLRRPAVLLLDDVTSAVDTTTERLIVERLRAWAGTTAVVCATHRPALLEAADRTLTLPDSAVPVGEEAQVVSGD</sequence>
<dbReference type="Pfam" id="PF00664">
    <property type="entry name" value="ABC_membrane"/>
    <property type="match status" value="1"/>
</dbReference>
<feature type="domain" description="ABC transporter" evidence="8">
    <location>
        <begin position="350"/>
        <end position="570"/>
    </location>
</feature>
<dbReference type="GO" id="GO:0016887">
    <property type="term" value="F:ATP hydrolysis activity"/>
    <property type="evidence" value="ECO:0007669"/>
    <property type="project" value="InterPro"/>
</dbReference>
<protein>
    <submittedName>
        <fullName evidence="10">ABC transporter ATP-binding protein</fullName>
    </submittedName>
</protein>
<organism evidence="10 11">
    <name type="scientific">Spongiactinospora rosea</name>
    <dbReference type="NCBI Taxonomy" id="2248750"/>
    <lineage>
        <taxon>Bacteria</taxon>
        <taxon>Bacillati</taxon>
        <taxon>Actinomycetota</taxon>
        <taxon>Actinomycetes</taxon>
        <taxon>Streptosporangiales</taxon>
        <taxon>Streptosporangiaceae</taxon>
        <taxon>Spongiactinospora</taxon>
    </lineage>
</organism>
<evidence type="ECO:0000256" key="1">
    <source>
        <dbReference type="ARBA" id="ARBA00004651"/>
    </source>
</evidence>
<dbReference type="SUPFAM" id="SSF90123">
    <property type="entry name" value="ABC transporter transmembrane region"/>
    <property type="match status" value="1"/>
</dbReference>
<evidence type="ECO:0000256" key="4">
    <source>
        <dbReference type="ARBA" id="ARBA00022840"/>
    </source>
</evidence>
<proteinExistence type="predicted"/>
<dbReference type="InterPro" id="IPR011527">
    <property type="entry name" value="ABC1_TM_dom"/>
</dbReference>
<dbReference type="GO" id="GO:0015421">
    <property type="term" value="F:ABC-type oligopeptide transporter activity"/>
    <property type="evidence" value="ECO:0007669"/>
    <property type="project" value="TreeGrafter"/>
</dbReference>
<accession>A0A366M0K6</accession>
<keyword evidence="4 10" id="KW-0067">ATP-binding</keyword>
<dbReference type="InterPro" id="IPR036640">
    <property type="entry name" value="ABC1_TM_sf"/>
</dbReference>
<feature type="transmembrane region" description="Helical" evidence="7">
    <location>
        <begin position="74"/>
        <end position="95"/>
    </location>
</feature>
<keyword evidence="5 7" id="KW-1133">Transmembrane helix</keyword>
<dbReference type="PROSITE" id="PS50929">
    <property type="entry name" value="ABC_TM1F"/>
    <property type="match status" value="1"/>
</dbReference>
<gene>
    <name evidence="10" type="ORF">DP939_14440</name>
</gene>
<dbReference type="InterPro" id="IPR017871">
    <property type="entry name" value="ABC_transporter-like_CS"/>
</dbReference>
<dbReference type="Gene3D" id="1.20.1560.10">
    <property type="entry name" value="ABC transporter type 1, transmembrane domain"/>
    <property type="match status" value="1"/>
</dbReference>
<evidence type="ECO:0000259" key="9">
    <source>
        <dbReference type="PROSITE" id="PS50929"/>
    </source>
</evidence>
<comment type="subcellular location">
    <subcellularLocation>
        <location evidence="1">Cell membrane</location>
        <topology evidence="1">Multi-pass membrane protein</topology>
    </subcellularLocation>
</comment>
<dbReference type="GO" id="GO:0005886">
    <property type="term" value="C:plasma membrane"/>
    <property type="evidence" value="ECO:0007669"/>
    <property type="project" value="UniProtKB-SubCell"/>
</dbReference>